<evidence type="ECO:0000256" key="13">
    <source>
        <dbReference type="ARBA" id="ARBA00023306"/>
    </source>
</evidence>
<dbReference type="EMBL" id="VUJU01001406">
    <property type="protein sequence ID" value="KAF0765400.1"/>
    <property type="molecule type" value="Genomic_DNA"/>
</dbReference>
<dbReference type="InterPro" id="IPR019355">
    <property type="entry name" value="Cell_cycle_regulator_Mat89Bb"/>
</dbReference>
<dbReference type="GO" id="GO:0007283">
    <property type="term" value="P:spermatogenesis"/>
    <property type="evidence" value="ECO:0007669"/>
    <property type="project" value="UniProtKB-KW"/>
</dbReference>
<evidence type="ECO:0000256" key="15">
    <source>
        <dbReference type="ARBA" id="ARBA00032585"/>
    </source>
</evidence>
<evidence type="ECO:0000256" key="7">
    <source>
        <dbReference type="ARBA" id="ARBA00022776"/>
    </source>
</evidence>
<comment type="subcellular location">
    <subcellularLocation>
        <location evidence="2">Cytoplasm</location>
        <location evidence="2">Perinuclear region</location>
    </subcellularLocation>
    <subcellularLocation>
        <location evidence="1">Nucleus</location>
    </subcellularLocation>
</comment>
<evidence type="ECO:0000256" key="8">
    <source>
        <dbReference type="ARBA" id="ARBA00022782"/>
    </source>
</evidence>
<dbReference type="GO" id="GO:0051642">
    <property type="term" value="P:centrosome localization"/>
    <property type="evidence" value="ECO:0007669"/>
    <property type="project" value="TreeGrafter"/>
</dbReference>
<evidence type="ECO:0000256" key="6">
    <source>
        <dbReference type="ARBA" id="ARBA00022618"/>
    </source>
</evidence>
<evidence type="ECO:0000256" key="11">
    <source>
        <dbReference type="ARBA" id="ARBA00023242"/>
    </source>
</evidence>
<evidence type="ECO:0000256" key="9">
    <source>
        <dbReference type="ARBA" id="ARBA00022871"/>
    </source>
</evidence>
<keyword evidence="12" id="KW-0469">Meiosis</keyword>
<evidence type="ECO:0000256" key="4">
    <source>
        <dbReference type="ARBA" id="ARBA00022473"/>
    </source>
</evidence>
<keyword evidence="6" id="KW-0132">Cell division</keyword>
<keyword evidence="10" id="KW-0175">Coiled coil</keyword>
<dbReference type="Pfam" id="PF10221">
    <property type="entry name" value="Mat89Bb"/>
    <property type="match status" value="1"/>
</dbReference>
<evidence type="ECO:0000256" key="5">
    <source>
        <dbReference type="ARBA" id="ARBA00022490"/>
    </source>
</evidence>
<evidence type="ECO:0000256" key="3">
    <source>
        <dbReference type="ARBA" id="ARBA00020501"/>
    </source>
</evidence>
<name>A0A6G0Z4K5_APHCR</name>
<keyword evidence="7" id="KW-0498">Mitosis</keyword>
<evidence type="ECO:0000256" key="16">
    <source>
        <dbReference type="ARBA" id="ARBA00061603"/>
    </source>
</evidence>
<evidence type="ECO:0000256" key="14">
    <source>
        <dbReference type="ARBA" id="ARBA00030658"/>
    </source>
</evidence>
<reference evidence="18 19" key="1">
    <citation type="submission" date="2019-08" db="EMBL/GenBank/DDBJ databases">
        <title>Whole genome of Aphis craccivora.</title>
        <authorList>
            <person name="Voronova N.V."/>
            <person name="Shulinski R.S."/>
            <person name="Bandarenka Y.V."/>
            <person name="Zhorov D.G."/>
            <person name="Warner D."/>
        </authorList>
    </citation>
    <scope>NUCLEOTIDE SEQUENCE [LARGE SCALE GENOMIC DNA]</scope>
    <source>
        <strain evidence="18">180601</strain>
        <tissue evidence="18">Whole Body</tissue>
    </source>
</reference>
<dbReference type="GO" id="GO:0007346">
    <property type="term" value="P:regulation of mitotic cell cycle"/>
    <property type="evidence" value="ECO:0007669"/>
    <property type="project" value="TreeGrafter"/>
</dbReference>
<keyword evidence="5" id="KW-0963">Cytoplasm</keyword>
<dbReference type="GO" id="GO:0051301">
    <property type="term" value="P:cell division"/>
    <property type="evidence" value="ECO:0007669"/>
    <property type="project" value="UniProtKB-KW"/>
</dbReference>
<dbReference type="GO" id="GO:0051321">
    <property type="term" value="P:meiotic cell cycle"/>
    <property type="evidence" value="ECO:0007669"/>
    <property type="project" value="UniProtKB-KW"/>
</dbReference>
<protein>
    <recommendedName>
        <fullName evidence="3">Protein asunder</fullName>
    </recommendedName>
    <alternativeName>
        <fullName evidence="15">Cell cycle regulator Mat89Bb</fullName>
    </alternativeName>
    <alternativeName>
        <fullName evidence="14">Set apart in position or space protein</fullName>
    </alternativeName>
</protein>
<dbReference type="PANTHER" id="PTHR12955:SF1">
    <property type="entry name" value="INTEGRATOR COMPLEX SUBUNIT 13"/>
    <property type="match status" value="1"/>
</dbReference>
<keyword evidence="11" id="KW-0539">Nucleus</keyword>
<keyword evidence="9" id="KW-0744">Spermatogenesis</keyword>
<keyword evidence="19" id="KW-1185">Reference proteome</keyword>
<evidence type="ECO:0000313" key="18">
    <source>
        <dbReference type="EMBL" id="KAF0765400.1"/>
    </source>
</evidence>
<comment type="caution">
    <text evidence="18">The sequence shown here is derived from an EMBL/GenBank/DDBJ whole genome shotgun (WGS) entry which is preliminary data.</text>
</comment>
<evidence type="ECO:0000256" key="2">
    <source>
        <dbReference type="ARBA" id="ARBA00004556"/>
    </source>
</evidence>
<evidence type="ECO:0000256" key="12">
    <source>
        <dbReference type="ARBA" id="ARBA00023254"/>
    </source>
</evidence>
<proteinExistence type="inferred from homology"/>
<comment type="subunit">
    <text evidence="17">Belongs to the multiprotein complex Integrator, at least composed of IntS1, IntS2, IntS3, IntS4, omd/IntS5, IntS6, defl/IntS7, IntS8, IntS9, IntS10, IntS11, IntS12, asun/IntS13, IntS14 and IntS15. The core complex associates with protein phosphatase 2A subunits mts/PP2A and Pp2A-29B, to form the Integrator-PP2A (INTAC) complex.</text>
</comment>
<dbReference type="PANTHER" id="PTHR12955">
    <property type="entry name" value="SARCOMA ANTIGEN NY-SAR-95-RELATED"/>
    <property type="match status" value="1"/>
</dbReference>
<comment type="similarity">
    <text evidence="16">Belongs to the Integrator subunit 13 family.</text>
</comment>
<dbReference type="Proteomes" id="UP000478052">
    <property type="component" value="Unassembled WGS sequence"/>
</dbReference>
<dbReference type="GO" id="GO:0030154">
    <property type="term" value="P:cell differentiation"/>
    <property type="evidence" value="ECO:0007669"/>
    <property type="project" value="UniProtKB-KW"/>
</dbReference>
<dbReference type="AlphaFoldDB" id="A0A6G0Z4K5"/>
<keyword evidence="13" id="KW-0131">Cell cycle</keyword>
<keyword evidence="8" id="KW-0221">Differentiation</keyword>
<evidence type="ECO:0000256" key="10">
    <source>
        <dbReference type="ARBA" id="ARBA00023054"/>
    </source>
</evidence>
<organism evidence="18 19">
    <name type="scientific">Aphis craccivora</name>
    <name type="common">Cowpea aphid</name>
    <dbReference type="NCBI Taxonomy" id="307492"/>
    <lineage>
        <taxon>Eukaryota</taxon>
        <taxon>Metazoa</taxon>
        <taxon>Ecdysozoa</taxon>
        <taxon>Arthropoda</taxon>
        <taxon>Hexapoda</taxon>
        <taxon>Insecta</taxon>
        <taxon>Pterygota</taxon>
        <taxon>Neoptera</taxon>
        <taxon>Paraneoptera</taxon>
        <taxon>Hemiptera</taxon>
        <taxon>Sternorrhyncha</taxon>
        <taxon>Aphidomorpha</taxon>
        <taxon>Aphidoidea</taxon>
        <taxon>Aphididae</taxon>
        <taxon>Aphidini</taxon>
        <taxon>Aphis</taxon>
        <taxon>Aphis</taxon>
    </lineage>
</organism>
<sequence length="680" mass="76654">MCINMSLMDQLFPANHKTTFVVDHTPYFGLASNSHIKMDFTKRPSGGVAPAPIFKSMWTCSIEAVLEYCRIVWDLFPEGKLIRVISSDMQSRNLNNWSSSQQNVNYMLHHLSCLGPPAKLVPNPNRDYSVVYGFRTAAEAMIERTTAQIDQGAKKNNIEVQNKCRTIIITSARDNPSIDNLMSMFHNEMIKCNKYASQPSSMSVHHCHLVIINTYPDSITCEVTDRPSHTISPILDLEVHSIPASKIGIKISNLLLKHYNLASTTVTGIPMKEEQNASSSANYDVEIYHAATAHTTILNANVADAKAVVAKKEGADYETIKLKWCTPRANNNLPDIHSCTTLHRITPVDINSRPSACLITFLLNGRSVLLEMIKQGGGKSMSHVLKSYNGEIYIHTVSSGRTVLEDPPAISEGPGGKVTQYRISDFGNFMRLNLLQPSKRKQTDDKNNIDDAKEKLKKQTAYWPLITSSTIIYNIRQYTEPMLSLMVKDNLNDHEVMSSKQCIYALLAAESKNEHLLTPSLSNPRKMMKKDDQYKSMWAELETFLKSNLYTENHCKVLQCLFECRGKLDEEKIIEKTLMRFKKSLAERPSVIRATTDSPMSPPLTQQTGIKHNIAHKTIDVDPNSVMYLQIVQDQDNRRLNPSSRPQFAGRSKSIQKRNGNLFAKLYQHLDDDTDAKSVK</sequence>
<dbReference type="GO" id="GO:0032039">
    <property type="term" value="C:integrator complex"/>
    <property type="evidence" value="ECO:0007669"/>
    <property type="project" value="TreeGrafter"/>
</dbReference>
<evidence type="ECO:0000256" key="1">
    <source>
        <dbReference type="ARBA" id="ARBA00004123"/>
    </source>
</evidence>
<accession>A0A6G0Z4K5</accession>
<keyword evidence="4" id="KW-0217">Developmental protein</keyword>
<evidence type="ECO:0000313" key="19">
    <source>
        <dbReference type="Proteomes" id="UP000478052"/>
    </source>
</evidence>
<dbReference type="OrthoDB" id="5844105at2759"/>
<dbReference type="GO" id="GO:0048471">
    <property type="term" value="C:perinuclear region of cytoplasm"/>
    <property type="evidence" value="ECO:0007669"/>
    <property type="project" value="UniProtKB-SubCell"/>
</dbReference>
<evidence type="ECO:0000256" key="17">
    <source>
        <dbReference type="ARBA" id="ARBA00065185"/>
    </source>
</evidence>
<gene>
    <name evidence="18" type="ORF">FWK35_00011223</name>
</gene>